<dbReference type="HOGENOM" id="CLU_2540580_0_0_11"/>
<dbReference type="Proteomes" id="UP000006281">
    <property type="component" value="Chromosome"/>
</dbReference>
<dbReference type="EMBL" id="HE804045">
    <property type="protein sequence ID" value="CCH31612.1"/>
    <property type="molecule type" value="Genomic_DNA"/>
</dbReference>
<dbReference type="AlphaFoldDB" id="K0K236"/>
<dbReference type="STRING" id="1179773.BN6_43300"/>
<reference evidence="1 2" key="1">
    <citation type="journal article" date="2012" name="BMC Genomics">
        <title>Complete genome sequence of Saccharothrix espanaensis DSM 44229T and comparison to the other completely sequenced Pseudonocardiaceae.</title>
        <authorList>
            <person name="Strobel T."/>
            <person name="Al-Dilaimi A."/>
            <person name="Blom J."/>
            <person name="Gessner A."/>
            <person name="Kalinowski J."/>
            <person name="Luzhetska M."/>
            <person name="Puhler A."/>
            <person name="Szczepanowski R."/>
            <person name="Bechthold A."/>
            <person name="Ruckert C."/>
        </authorList>
    </citation>
    <scope>NUCLEOTIDE SEQUENCE [LARGE SCALE GENOMIC DNA]</scope>
    <source>
        <strain evidence="2">ATCC 51144 / DSM 44229 / JCM 9112 / NBRC 15066 / NRRL 15764</strain>
    </source>
</reference>
<evidence type="ECO:0000313" key="2">
    <source>
        <dbReference type="Proteomes" id="UP000006281"/>
    </source>
</evidence>
<evidence type="ECO:0000313" key="1">
    <source>
        <dbReference type="EMBL" id="CCH31612.1"/>
    </source>
</evidence>
<gene>
    <name evidence="1" type="ordered locus">BN6_43300</name>
</gene>
<dbReference type="PATRIC" id="fig|1179773.3.peg.4334"/>
<keyword evidence="2" id="KW-1185">Reference proteome</keyword>
<name>K0K236_SACES</name>
<dbReference type="KEGG" id="sesp:BN6_43300"/>
<organism evidence="1 2">
    <name type="scientific">Saccharothrix espanaensis (strain ATCC 51144 / DSM 44229 / JCM 9112 / NBRC 15066 / NRRL 15764)</name>
    <dbReference type="NCBI Taxonomy" id="1179773"/>
    <lineage>
        <taxon>Bacteria</taxon>
        <taxon>Bacillati</taxon>
        <taxon>Actinomycetota</taxon>
        <taxon>Actinomycetes</taxon>
        <taxon>Pseudonocardiales</taxon>
        <taxon>Pseudonocardiaceae</taxon>
        <taxon>Saccharothrix</taxon>
    </lineage>
</organism>
<sequence length="83" mass="9090">MARPARGGARLAVVSFAAHARRVRDPGLPLRHRVSALRSCVVVHGPFGHHGTLAFLELEAGPFHRDERALLRAPAVLEDLRAR</sequence>
<protein>
    <submittedName>
        <fullName evidence="1">Uncharacterized protein</fullName>
    </submittedName>
</protein>
<proteinExistence type="predicted"/>
<accession>K0K236</accession>
<dbReference type="BioCyc" id="SESP1179773:BN6_RS20960-MONOMER"/>
<dbReference type="eggNOG" id="ENOG502ZE7A">
    <property type="taxonomic scope" value="Bacteria"/>
</dbReference>